<dbReference type="GeneID" id="78315608"/>
<feature type="transmembrane region" description="Helical" evidence="5">
    <location>
        <begin position="283"/>
        <end position="299"/>
    </location>
</feature>
<feature type="transmembrane region" description="Helical" evidence="5">
    <location>
        <begin position="98"/>
        <end position="123"/>
    </location>
</feature>
<feature type="transmembrane region" description="Helical" evidence="5">
    <location>
        <begin position="135"/>
        <end position="158"/>
    </location>
</feature>
<organism evidence="6 7">
    <name type="scientific">Treponema porcinum</name>
    <dbReference type="NCBI Taxonomy" id="261392"/>
    <lineage>
        <taxon>Bacteria</taxon>
        <taxon>Pseudomonadati</taxon>
        <taxon>Spirochaetota</taxon>
        <taxon>Spirochaetia</taxon>
        <taxon>Spirochaetales</taxon>
        <taxon>Treponemataceae</taxon>
        <taxon>Treponema</taxon>
    </lineage>
</organism>
<feature type="transmembrane region" description="Helical" evidence="5">
    <location>
        <begin position="223"/>
        <end position="244"/>
    </location>
</feature>
<keyword evidence="4 5" id="KW-0472">Membrane</keyword>
<evidence type="ECO:0000256" key="4">
    <source>
        <dbReference type="ARBA" id="ARBA00023136"/>
    </source>
</evidence>
<gene>
    <name evidence="6" type="ORF">SAMN02745149_00286</name>
</gene>
<dbReference type="OrthoDB" id="9813689at2"/>
<comment type="subcellular location">
    <subcellularLocation>
        <location evidence="1">Membrane</location>
        <topology evidence="1">Multi-pass membrane protein</topology>
    </subcellularLocation>
</comment>
<sequence length="300" mass="34006">MTKQDEIAAKAVRNSTLKSLNLKRKLRIKQIKEETEAKIREINIQYAEDPERLRAKYAADDYARTERAKKRAAQRIEKEKKHLEREHKLRAYSLGEEIFSSVLQGIGACLFIAATVLLDVVAIDSVPEEYKTSYLTVYTCFGITMILSYIMSTLHHALTNSSAKEVFKRLCHIGVFLIIACAYSAYSLVSVTNVFGWVVTGIVWVTCFVGIMMYAIAGTRLELVNIIFYAVLGWAGLFICNQVYHAVTPASFRMLIISGIVFTIGLVFCTLRKVKFMHAIGDLILLIASIFLFFSFFFIF</sequence>
<evidence type="ECO:0000313" key="6">
    <source>
        <dbReference type="EMBL" id="SJZ29818.1"/>
    </source>
</evidence>
<evidence type="ECO:0000256" key="2">
    <source>
        <dbReference type="ARBA" id="ARBA00022692"/>
    </source>
</evidence>
<dbReference type="EMBL" id="FUWG01000002">
    <property type="protein sequence ID" value="SJZ29818.1"/>
    <property type="molecule type" value="Genomic_DNA"/>
</dbReference>
<dbReference type="InterPro" id="IPR004254">
    <property type="entry name" value="AdipoR/HlyIII-related"/>
</dbReference>
<reference evidence="6 7" key="1">
    <citation type="submission" date="2017-02" db="EMBL/GenBank/DDBJ databases">
        <authorList>
            <person name="Peterson S.W."/>
        </authorList>
    </citation>
    <scope>NUCLEOTIDE SEQUENCE [LARGE SCALE GENOMIC DNA]</scope>
    <source>
        <strain evidence="6 7">ATCC BAA-908</strain>
    </source>
</reference>
<keyword evidence="3 5" id="KW-1133">Transmembrane helix</keyword>
<keyword evidence="2 5" id="KW-0812">Transmembrane</keyword>
<evidence type="ECO:0000256" key="1">
    <source>
        <dbReference type="ARBA" id="ARBA00004141"/>
    </source>
</evidence>
<feature type="transmembrane region" description="Helical" evidence="5">
    <location>
        <begin position="195"/>
        <end position="216"/>
    </location>
</feature>
<dbReference type="GO" id="GO:0016020">
    <property type="term" value="C:membrane"/>
    <property type="evidence" value="ECO:0007669"/>
    <property type="project" value="UniProtKB-SubCell"/>
</dbReference>
<dbReference type="AlphaFoldDB" id="A0A1T4JI68"/>
<dbReference type="STRING" id="261392.SAMN02745149_00286"/>
<feature type="transmembrane region" description="Helical" evidence="5">
    <location>
        <begin position="170"/>
        <end position="189"/>
    </location>
</feature>
<dbReference type="Proteomes" id="UP000190423">
    <property type="component" value="Unassembled WGS sequence"/>
</dbReference>
<dbReference type="RefSeq" id="WP_078932200.1">
    <property type="nucleotide sequence ID" value="NZ_FUWG01000002.1"/>
</dbReference>
<proteinExistence type="predicted"/>
<feature type="transmembrane region" description="Helical" evidence="5">
    <location>
        <begin position="250"/>
        <end position="271"/>
    </location>
</feature>
<keyword evidence="7" id="KW-1185">Reference proteome</keyword>
<dbReference type="Pfam" id="PF03006">
    <property type="entry name" value="HlyIII"/>
    <property type="match status" value="1"/>
</dbReference>
<name>A0A1T4JI68_TREPO</name>
<evidence type="ECO:0000313" key="7">
    <source>
        <dbReference type="Proteomes" id="UP000190423"/>
    </source>
</evidence>
<protein>
    <submittedName>
        <fullName evidence="6">Hemolysin III</fullName>
    </submittedName>
</protein>
<evidence type="ECO:0000256" key="3">
    <source>
        <dbReference type="ARBA" id="ARBA00022989"/>
    </source>
</evidence>
<accession>A0A1T4JI68</accession>
<evidence type="ECO:0000256" key="5">
    <source>
        <dbReference type="SAM" id="Phobius"/>
    </source>
</evidence>